<feature type="transmembrane region" description="Helical" evidence="2">
    <location>
        <begin position="68"/>
        <end position="92"/>
    </location>
</feature>
<keyword evidence="2" id="KW-0812">Transmembrane</keyword>
<evidence type="ECO:0000313" key="4">
    <source>
        <dbReference type="Proteomes" id="UP000029839"/>
    </source>
</evidence>
<dbReference type="AlphaFoldDB" id="A0A0A0BXF9"/>
<reference evidence="3 4" key="1">
    <citation type="submission" date="2013-08" db="EMBL/GenBank/DDBJ databases">
        <title>Genome sequencing of Cellulomonas carbonis T26.</title>
        <authorList>
            <person name="Chen F."/>
            <person name="Li Y."/>
            <person name="Wang G."/>
        </authorList>
    </citation>
    <scope>NUCLEOTIDE SEQUENCE [LARGE SCALE GENOMIC DNA]</scope>
    <source>
        <strain evidence="3 4">T26</strain>
    </source>
</reference>
<name>A0A0A0BXF9_9CELL</name>
<dbReference type="EMBL" id="AXCY01000005">
    <property type="protein sequence ID" value="KGM12372.1"/>
    <property type="molecule type" value="Genomic_DNA"/>
</dbReference>
<keyword evidence="2" id="KW-0472">Membrane</keyword>
<reference evidence="3 4" key="2">
    <citation type="journal article" date="2015" name="Stand. Genomic Sci.">
        <title>Draft genome sequence of Cellulomonas carbonis T26(T) and comparative analysis of six Cellulomonas genomes.</title>
        <authorList>
            <person name="Zhuang W."/>
            <person name="Zhang S."/>
            <person name="Xia X."/>
            <person name="Wang G."/>
        </authorList>
    </citation>
    <scope>NUCLEOTIDE SEQUENCE [LARGE SCALE GENOMIC DNA]</scope>
    <source>
        <strain evidence="3 4">T26</strain>
    </source>
</reference>
<keyword evidence="4" id="KW-1185">Reference proteome</keyword>
<dbReference type="Proteomes" id="UP000029839">
    <property type="component" value="Unassembled WGS sequence"/>
</dbReference>
<evidence type="ECO:0000313" key="3">
    <source>
        <dbReference type="EMBL" id="KGM12372.1"/>
    </source>
</evidence>
<comment type="caution">
    <text evidence="3">The sequence shown here is derived from an EMBL/GenBank/DDBJ whole genome shotgun (WGS) entry which is preliminary data.</text>
</comment>
<keyword evidence="2" id="KW-1133">Transmembrane helix</keyword>
<dbReference type="RefSeq" id="WP_043602640.1">
    <property type="nucleotide sequence ID" value="NZ_AXCY01000005.1"/>
</dbReference>
<sequence>MTEAHDEDRPAPGPTPDELERVAEPATVRRAPRYRAFALTGAALAVLAAVVTVLVVPRSDDATVGTGTVLAVLVVVAAALGALVGAAVAVVVERAGRAR</sequence>
<feature type="transmembrane region" description="Helical" evidence="2">
    <location>
        <begin position="36"/>
        <end position="56"/>
    </location>
</feature>
<gene>
    <name evidence="3" type="ORF">N868_14925</name>
</gene>
<organism evidence="3 4">
    <name type="scientific">Cellulomonas carbonis T26</name>
    <dbReference type="NCBI Taxonomy" id="947969"/>
    <lineage>
        <taxon>Bacteria</taxon>
        <taxon>Bacillati</taxon>
        <taxon>Actinomycetota</taxon>
        <taxon>Actinomycetes</taxon>
        <taxon>Micrococcales</taxon>
        <taxon>Cellulomonadaceae</taxon>
        <taxon>Cellulomonas</taxon>
    </lineage>
</organism>
<feature type="compositionally biased region" description="Basic and acidic residues" evidence="1">
    <location>
        <begin position="1"/>
        <end position="10"/>
    </location>
</feature>
<accession>A0A0A0BXF9</accession>
<feature type="region of interest" description="Disordered" evidence="1">
    <location>
        <begin position="1"/>
        <end position="25"/>
    </location>
</feature>
<evidence type="ECO:0000256" key="2">
    <source>
        <dbReference type="SAM" id="Phobius"/>
    </source>
</evidence>
<proteinExistence type="predicted"/>
<evidence type="ECO:0000256" key="1">
    <source>
        <dbReference type="SAM" id="MobiDB-lite"/>
    </source>
</evidence>
<dbReference type="OrthoDB" id="4828374at2"/>
<protein>
    <submittedName>
        <fullName evidence="3">Uncharacterized protein</fullName>
    </submittedName>
</protein>